<keyword evidence="2" id="KW-1185">Reference proteome</keyword>
<protein>
    <submittedName>
        <fullName evidence="1">Uncharacterized protein</fullName>
    </submittedName>
</protein>
<name>A0AA88LUU0_CHASR</name>
<dbReference type="Proteomes" id="UP001187415">
    <property type="component" value="Unassembled WGS sequence"/>
</dbReference>
<comment type="caution">
    <text evidence="1">The sequence shown here is derived from an EMBL/GenBank/DDBJ whole genome shotgun (WGS) entry which is preliminary data.</text>
</comment>
<reference evidence="1" key="1">
    <citation type="submission" date="2023-07" db="EMBL/GenBank/DDBJ databases">
        <title>Chromosome-level Genome Assembly of Striped Snakehead (Channa striata).</title>
        <authorList>
            <person name="Liu H."/>
        </authorList>
    </citation>
    <scope>NUCLEOTIDE SEQUENCE</scope>
    <source>
        <strain evidence="1">Gz</strain>
        <tissue evidence="1">Muscle</tissue>
    </source>
</reference>
<gene>
    <name evidence="1" type="ORF">Q5P01_021817</name>
</gene>
<organism evidence="1 2">
    <name type="scientific">Channa striata</name>
    <name type="common">Snakehead murrel</name>
    <name type="synonym">Ophicephalus striatus</name>
    <dbReference type="NCBI Taxonomy" id="64152"/>
    <lineage>
        <taxon>Eukaryota</taxon>
        <taxon>Metazoa</taxon>
        <taxon>Chordata</taxon>
        <taxon>Craniata</taxon>
        <taxon>Vertebrata</taxon>
        <taxon>Euteleostomi</taxon>
        <taxon>Actinopterygii</taxon>
        <taxon>Neopterygii</taxon>
        <taxon>Teleostei</taxon>
        <taxon>Neoteleostei</taxon>
        <taxon>Acanthomorphata</taxon>
        <taxon>Anabantaria</taxon>
        <taxon>Anabantiformes</taxon>
        <taxon>Channoidei</taxon>
        <taxon>Channidae</taxon>
        <taxon>Channa</taxon>
    </lineage>
</organism>
<evidence type="ECO:0000313" key="2">
    <source>
        <dbReference type="Proteomes" id="UP001187415"/>
    </source>
</evidence>
<accession>A0AA88LUU0</accession>
<sequence>MKQPQVSNRRSRRGPRCESRCHVVHLRRTETARQLHRPGPAYMAPDAAGWEAPGARIGDVRAGAGAPRPHGGWEEAERRRGASRPQGGFLLLAQNPAGLDSELGVRWKVKGPSGSVTEQGQAEVPLPACGHLLGCDGGRKEGRAFILLSSSFRDTLHIDPLHSGMTTCKCIKYEHILGGLIRTAVNLISWT</sequence>
<dbReference type="EMBL" id="JAUPFM010000017">
    <property type="protein sequence ID" value="KAK2824642.1"/>
    <property type="molecule type" value="Genomic_DNA"/>
</dbReference>
<evidence type="ECO:0000313" key="1">
    <source>
        <dbReference type="EMBL" id="KAK2824642.1"/>
    </source>
</evidence>
<dbReference type="AlphaFoldDB" id="A0AA88LUU0"/>
<proteinExistence type="predicted"/>